<keyword evidence="5" id="KW-1185">Reference proteome</keyword>
<organism evidence="4 5">
    <name type="scientific">Dunaliella salina</name>
    <name type="common">Green alga</name>
    <name type="synonym">Protococcus salinus</name>
    <dbReference type="NCBI Taxonomy" id="3046"/>
    <lineage>
        <taxon>Eukaryota</taxon>
        <taxon>Viridiplantae</taxon>
        <taxon>Chlorophyta</taxon>
        <taxon>core chlorophytes</taxon>
        <taxon>Chlorophyceae</taxon>
        <taxon>CS clade</taxon>
        <taxon>Chlamydomonadales</taxon>
        <taxon>Dunaliellaceae</taxon>
        <taxon>Dunaliella</taxon>
    </lineage>
</organism>
<dbReference type="SUPFAM" id="SSF75217">
    <property type="entry name" value="alpha/beta knot"/>
    <property type="match status" value="1"/>
</dbReference>
<dbReference type="InterPro" id="IPR044748">
    <property type="entry name" value="Trm3/TARBP1_C"/>
</dbReference>
<name>A0ABQ7GXC1_DUNSA</name>
<evidence type="ECO:0000259" key="3">
    <source>
        <dbReference type="Pfam" id="PF00588"/>
    </source>
</evidence>
<evidence type="ECO:0000313" key="5">
    <source>
        <dbReference type="Proteomes" id="UP000815325"/>
    </source>
</evidence>
<comment type="caution">
    <text evidence="4">The sequence shown here is derived from an EMBL/GenBank/DDBJ whole genome shotgun (WGS) entry which is preliminary data.</text>
</comment>
<dbReference type="InterPro" id="IPR029026">
    <property type="entry name" value="tRNA_m1G_MTases_N"/>
</dbReference>
<proteinExistence type="predicted"/>
<dbReference type="PANTHER" id="PTHR12029">
    <property type="entry name" value="RNA METHYLTRANSFERASE"/>
    <property type="match status" value="1"/>
</dbReference>
<evidence type="ECO:0000256" key="2">
    <source>
        <dbReference type="ARBA" id="ARBA00022679"/>
    </source>
</evidence>
<dbReference type="PANTHER" id="PTHR12029:SF11">
    <property type="entry name" value="METHYLTRANSFERASE TARBP1-RELATED"/>
    <property type="match status" value="1"/>
</dbReference>
<dbReference type="Pfam" id="PF00588">
    <property type="entry name" value="SpoU_methylase"/>
    <property type="match status" value="1"/>
</dbReference>
<dbReference type="Proteomes" id="UP000815325">
    <property type="component" value="Unassembled WGS sequence"/>
</dbReference>
<reference evidence="4" key="1">
    <citation type="submission" date="2017-08" db="EMBL/GenBank/DDBJ databases">
        <authorList>
            <person name="Polle J.E."/>
            <person name="Barry K."/>
            <person name="Cushman J."/>
            <person name="Schmutz J."/>
            <person name="Tran D."/>
            <person name="Hathwaick L.T."/>
            <person name="Yim W.C."/>
            <person name="Jenkins J."/>
            <person name="Mckie-Krisberg Z.M."/>
            <person name="Prochnik S."/>
            <person name="Lindquist E."/>
            <person name="Dockter R.B."/>
            <person name="Adam C."/>
            <person name="Molina H."/>
            <person name="Bunkerborg J."/>
            <person name="Jin E."/>
            <person name="Buchheim M."/>
            <person name="Magnuson J."/>
        </authorList>
    </citation>
    <scope>NUCLEOTIDE SEQUENCE</scope>
    <source>
        <strain evidence="4">CCAP 19/18</strain>
    </source>
</reference>
<gene>
    <name evidence="4" type="ORF">DUNSADRAFT_1199</name>
</gene>
<dbReference type="CDD" id="cd18091">
    <property type="entry name" value="SpoU-like_TRM3-like"/>
    <property type="match status" value="1"/>
</dbReference>
<keyword evidence="2" id="KW-0808">Transferase</keyword>
<evidence type="ECO:0000256" key="1">
    <source>
        <dbReference type="ARBA" id="ARBA00022603"/>
    </source>
</evidence>
<dbReference type="InterPro" id="IPR001537">
    <property type="entry name" value="SpoU_MeTrfase"/>
</dbReference>
<protein>
    <submittedName>
        <fullName evidence="4">Alpha/beta knot methyltransferase</fullName>
    </submittedName>
</protein>
<dbReference type="InterPro" id="IPR029028">
    <property type="entry name" value="Alpha/beta_knot_MTases"/>
</dbReference>
<dbReference type="GO" id="GO:0008168">
    <property type="term" value="F:methyltransferase activity"/>
    <property type="evidence" value="ECO:0007669"/>
    <property type="project" value="UniProtKB-KW"/>
</dbReference>
<accession>A0ABQ7GXC1</accession>
<dbReference type="InterPro" id="IPR045330">
    <property type="entry name" value="TRM3/TARBP1"/>
</dbReference>
<sequence length="357" mass="39429">MVCTFRLELYCGTHTFLWPLAEPVLTAFSPMNRQGFVQSILLMLVAKPSGLTDGSYGCDQHSNHDLGIPTIFSNHNFWHFSCSSADAAIFCQRQSLDTFNSFQVQQGLVVVASLLDNVPNQAGLCRTCESLSVEALVLPNRAVVATNAFKKQVDSCQEQKSVTSERWLRLLEVSPRDVATFLQERKACGYTIIGIEQATNSIPLQAYTFPRAAVVLLGNEQSGIPAPLLHLLDVCVEIPTLGVTRSMNAHVCGALVTWQYTQQWLAPLHDAHVFGVSATWKSAQQHGLGGGSGMATWQYSQQWLALSLELSSGWHCHKEHDAHAFGDFVIWKYTQQGLSGGGLVTWQYTQQWLALSQ</sequence>
<dbReference type="EMBL" id="MU069549">
    <property type="protein sequence ID" value="KAF5839255.1"/>
    <property type="molecule type" value="Genomic_DNA"/>
</dbReference>
<feature type="domain" description="tRNA/rRNA methyltransferase SpoU type" evidence="3">
    <location>
        <begin position="108"/>
        <end position="257"/>
    </location>
</feature>
<keyword evidence="1 4" id="KW-0489">Methyltransferase</keyword>
<dbReference type="Gene3D" id="3.40.1280.10">
    <property type="match status" value="1"/>
</dbReference>
<dbReference type="GO" id="GO:0032259">
    <property type="term" value="P:methylation"/>
    <property type="evidence" value="ECO:0007669"/>
    <property type="project" value="UniProtKB-KW"/>
</dbReference>
<evidence type="ECO:0000313" key="4">
    <source>
        <dbReference type="EMBL" id="KAF5839255.1"/>
    </source>
</evidence>